<keyword evidence="3" id="KW-1185">Reference proteome</keyword>
<evidence type="ECO:0000313" key="2">
    <source>
        <dbReference type="EMBL" id="MDF0591557.1"/>
    </source>
</evidence>
<proteinExistence type="predicted"/>
<organism evidence="2 3">
    <name type="scientific">Candidatus Methanocrinis natronophilus</name>
    <dbReference type="NCBI Taxonomy" id="3033396"/>
    <lineage>
        <taxon>Archaea</taxon>
        <taxon>Methanobacteriati</taxon>
        <taxon>Methanobacteriota</taxon>
        <taxon>Stenosarchaea group</taxon>
        <taxon>Methanomicrobia</taxon>
        <taxon>Methanotrichales</taxon>
        <taxon>Methanotrichaceae</taxon>
        <taxon>Methanocrinis</taxon>
    </lineage>
</organism>
<keyword evidence="1" id="KW-0808">Transferase</keyword>
<dbReference type="Pfam" id="PF01255">
    <property type="entry name" value="Prenyltransf"/>
    <property type="match status" value="1"/>
</dbReference>
<dbReference type="RefSeq" id="WP_316967288.1">
    <property type="nucleotide sequence ID" value="NZ_JARFPK010000047.1"/>
</dbReference>
<dbReference type="PANTHER" id="PTHR10291">
    <property type="entry name" value="DEHYDRODOLICHYL DIPHOSPHATE SYNTHASE FAMILY MEMBER"/>
    <property type="match status" value="1"/>
</dbReference>
<dbReference type="Gene3D" id="3.40.1180.10">
    <property type="entry name" value="Decaprenyl diphosphate synthase-like"/>
    <property type="match status" value="1"/>
</dbReference>
<evidence type="ECO:0000313" key="3">
    <source>
        <dbReference type="Proteomes" id="UP001220010"/>
    </source>
</evidence>
<dbReference type="SUPFAM" id="SSF64005">
    <property type="entry name" value="Undecaprenyl diphosphate synthase"/>
    <property type="match status" value="1"/>
</dbReference>
<dbReference type="InterPro" id="IPR001441">
    <property type="entry name" value="UPP_synth-like"/>
</dbReference>
<accession>A0ABT5XA69</accession>
<dbReference type="PANTHER" id="PTHR10291:SF28">
    <property type="entry name" value="UNDECAPRENYL DIPHOSPHATE SYNTHASE"/>
    <property type="match status" value="1"/>
</dbReference>
<dbReference type="EMBL" id="JARFPK010000047">
    <property type="protein sequence ID" value="MDF0591557.1"/>
    <property type="molecule type" value="Genomic_DNA"/>
</dbReference>
<dbReference type="Proteomes" id="UP001220010">
    <property type="component" value="Unassembled WGS sequence"/>
</dbReference>
<name>A0ABT5XA69_9EURY</name>
<comment type="caution">
    <text evidence="2">The sequence shown here is derived from an EMBL/GenBank/DDBJ whole genome shotgun (WGS) entry which is preliminary data.</text>
</comment>
<reference evidence="2 3" key="1">
    <citation type="submission" date="2023-03" db="EMBL/GenBank/DDBJ databases">
        <title>WGS of Methanotrichaceae archaeon Mx.</title>
        <authorList>
            <person name="Sorokin D.Y."/>
            <person name="Merkel A.Y."/>
        </authorList>
    </citation>
    <scope>NUCLEOTIDE SEQUENCE [LARGE SCALE GENOMIC DNA]</scope>
    <source>
        <strain evidence="2 3">Mx</strain>
    </source>
</reference>
<dbReference type="InterPro" id="IPR036424">
    <property type="entry name" value="UPP_synth-like_sf"/>
</dbReference>
<protein>
    <submittedName>
        <fullName evidence="2">Undecaprenyl diphosphate synthase family protein</fullName>
    </submittedName>
</protein>
<gene>
    <name evidence="2" type="ORF">P0O15_10335</name>
</gene>
<evidence type="ECO:0000256" key="1">
    <source>
        <dbReference type="ARBA" id="ARBA00022679"/>
    </source>
</evidence>
<sequence length="220" mass="24696">MIHRARELLLEREIRRGSAPSSIALVISREAMAPRWWRKVGEVAGWCSSLGIREATLFAPACRPEIGGTVPPGKTSNETANETAKEVAEELMDLPVSGRLLVEDGDIAFGKGGPLDLVISLDCGGKAEVTRAIRSVLEDVSTGLIEPSEINEGVIEERLRLKQRPDLLIRLGGRELSDFMIWQSAYSELYFIDRGWNSMKKVDFLRAVRDYQRRERRFGR</sequence>